<evidence type="ECO:0000313" key="3">
    <source>
        <dbReference type="Proteomes" id="UP000824120"/>
    </source>
</evidence>
<keyword evidence="3" id="KW-1185">Reference proteome</keyword>
<gene>
    <name evidence="2" type="ORF">H5410_020343</name>
</gene>
<accession>A0A9J5ZDW5</accession>
<proteinExistence type="predicted"/>
<comment type="caution">
    <text evidence="2">The sequence shown here is derived from an EMBL/GenBank/DDBJ whole genome shotgun (WGS) entry which is preliminary data.</text>
</comment>
<name>A0A9J5ZDW5_SOLCO</name>
<reference evidence="2 3" key="1">
    <citation type="submission" date="2020-09" db="EMBL/GenBank/DDBJ databases">
        <title>De no assembly of potato wild relative species, Solanum commersonii.</title>
        <authorList>
            <person name="Cho K."/>
        </authorList>
    </citation>
    <scope>NUCLEOTIDE SEQUENCE [LARGE SCALE GENOMIC DNA]</scope>
    <source>
        <strain evidence="2">LZ3.2</strain>
        <tissue evidence="2">Leaf</tissue>
    </source>
</reference>
<dbReference type="EMBL" id="JACXVP010000004">
    <property type="protein sequence ID" value="KAG5609062.1"/>
    <property type="molecule type" value="Genomic_DNA"/>
</dbReference>
<feature type="region of interest" description="Disordered" evidence="1">
    <location>
        <begin position="86"/>
        <end position="126"/>
    </location>
</feature>
<dbReference type="Proteomes" id="UP000824120">
    <property type="component" value="Chromosome 4"/>
</dbReference>
<organism evidence="2 3">
    <name type="scientific">Solanum commersonii</name>
    <name type="common">Commerson's wild potato</name>
    <name type="synonym">Commerson's nightshade</name>
    <dbReference type="NCBI Taxonomy" id="4109"/>
    <lineage>
        <taxon>Eukaryota</taxon>
        <taxon>Viridiplantae</taxon>
        <taxon>Streptophyta</taxon>
        <taxon>Embryophyta</taxon>
        <taxon>Tracheophyta</taxon>
        <taxon>Spermatophyta</taxon>
        <taxon>Magnoliopsida</taxon>
        <taxon>eudicotyledons</taxon>
        <taxon>Gunneridae</taxon>
        <taxon>Pentapetalae</taxon>
        <taxon>asterids</taxon>
        <taxon>lamiids</taxon>
        <taxon>Solanales</taxon>
        <taxon>Solanaceae</taxon>
        <taxon>Solanoideae</taxon>
        <taxon>Solaneae</taxon>
        <taxon>Solanum</taxon>
    </lineage>
</organism>
<sequence length="221" mass="24885">MKLDHNQNDLNNSSSTLKKERIKTKIFSFQSSPLNINITRRSNRKKVQGDLKVQPTMSSKTLNSLHEGFKTNSQEEVLHTNFSQKLFNNSSLSPPDDEQHQHSTTLPNREPSIPRNPKLHPKKSCIPEPHKFIHSIRHELYNAESSSANNILTCSPNVALCDVGGNAQPESERPQPHSSTKYNRGKDDKQSNTTSVDITRANLRANHSGILSYPLLPHNPL</sequence>
<feature type="region of interest" description="Disordered" evidence="1">
    <location>
        <begin position="165"/>
        <end position="195"/>
    </location>
</feature>
<dbReference type="OrthoDB" id="10360324at2759"/>
<evidence type="ECO:0000256" key="1">
    <source>
        <dbReference type="SAM" id="MobiDB-lite"/>
    </source>
</evidence>
<evidence type="ECO:0000313" key="2">
    <source>
        <dbReference type="EMBL" id="KAG5609062.1"/>
    </source>
</evidence>
<protein>
    <submittedName>
        <fullName evidence="2">Uncharacterized protein</fullName>
    </submittedName>
</protein>
<dbReference type="AlphaFoldDB" id="A0A9J5ZDW5"/>